<protein>
    <submittedName>
        <fullName evidence="1">Class I SAM-dependent methyltransferase</fullName>
    </submittedName>
</protein>
<dbReference type="Gene3D" id="3.40.50.150">
    <property type="entry name" value="Vaccinia Virus protein VP39"/>
    <property type="match status" value="1"/>
</dbReference>
<comment type="caution">
    <text evidence="1">The sequence shown here is derived from an EMBL/GenBank/DDBJ whole genome shotgun (WGS) entry which is preliminary data.</text>
</comment>
<dbReference type="RefSeq" id="WP_148068615.1">
    <property type="nucleotide sequence ID" value="NZ_VRZA01000003.1"/>
</dbReference>
<gene>
    <name evidence="1" type="ORF">FV139_11830</name>
</gene>
<dbReference type="GO" id="GO:0008168">
    <property type="term" value="F:methyltransferase activity"/>
    <property type="evidence" value="ECO:0007669"/>
    <property type="project" value="UniProtKB-KW"/>
</dbReference>
<evidence type="ECO:0000313" key="2">
    <source>
        <dbReference type="Proteomes" id="UP000321039"/>
    </source>
</evidence>
<dbReference type="Pfam" id="PF13489">
    <property type="entry name" value="Methyltransf_23"/>
    <property type="match status" value="1"/>
</dbReference>
<proteinExistence type="predicted"/>
<reference evidence="1 2" key="1">
    <citation type="submission" date="2019-08" db="EMBL/GenBank/DDBJ databases">
        <title>Parahaliea maris sp. nov., isolated from the surface seawater.</title>
        <authorList>
            <person name="Liu Y."/>
        </authorList>
    </citation>
    <scope>NUCLEOTIDE SEQUENCE [LARGE SCALE GENOMIC DNA]</scope>
    <source>
        <strain evidence="1 2">HSLHS9</strain>
    </source>
</reference>
<keyword evidence="1" id="KW-0489">Methyltransferase</keyword>
<dbReference type="SUPFAM" id="SSF53335">
    <property type="entry name" value="S-adenosyl-L-methionine-dependent methyltransferases"/>
    <property type="match status" value="1"/>
</dbReference>
<sequence>MSDSVHCPLCDNGTTELFYRDRRRPYRRCSRCELVFVPPAYYLDRDAEKAEYDLHDNQVDDPGYRRFLSRLAGPLLERLPLNARGLDFGCGPGPALAAMLEEAGHSVALYDVFYAPDSTVLECDYDFICATEVVEHLHRPGAELARLWQCLRPDGWLGVMTKLVRDREAFAGWHYKNDPTHVCFYSEATWRWWAAQQGALLEFIGADVMLLHKPVGSAPGP</sequence>
<dbReference type="Proteomes" id="UP000321039">
    <property type="component" value="Unassembled WGS sequence"/>
</dbReference>
<organism evidence="1 2">
    <name type="scientific">Parahaliea maris</name>
    <dbReference type="NCBI Taxonomy" id="2716870"/>
    <lineage>
        <taxon>Bacteria</taxon>
        <taxon>Pseudomonadati</taxon>
        <taxon>Pseudomonadota</taxon>
        <taxon>Gammaproteobacteria</taxon>
        <taxon>Cellvibrionales</taxon>
        <taxon>Halieaceae</taxon>
        <taxon>Parahaliea</taxon>
    </lineage>
</organism>
<dbReference type="InterPro" id="IPR029063">
    <property type="entry name" value="SAM-dependent_MTases_sf"/>
</dbReference>
<dbReference type="EMBL" id="VRZA01000003">
    <property type="protein sequence ID" value="TXS94273.1"/>
    <property type="molecule type" value="Genomic_DNA"/>
</dbReference>
<evidence type="ECO:0000313" key="1">
    <source>
        <dbReference type="EMBL" id="TXS94273.1"/>
    </source>
</evidence>
<dbReference type="AlphaFoldDB" id="A0A5C9A082"/>
<keyword evidence="2" id="KW-1185">Reference proteome</keyword>
<keyword evidence="1" id="KW-0808">Transferase</keyword>
<name>A0A5C9A082_9GAMM</name>
<dbReference type="GO" id="GO:0032259">
    <property type="term" value="P:methylation"/>
    <property type="evidence" value="ECO:0007669"/>
    <property type="project" value="UniProtKB-KW"/>
</dbReference>
<accession>A0A5C9A082</accession>